<accession>A0A016W8L7</accession>
<dbReference type="Proteomes" id="UP000024635">
    <property type="component" value="Unassembled WGS sequence"/>
</dbReference>
<evidence type="ECO:0000313" key="3">
    <source>
        <dbReference type="Proteomes" id="UP000024635"/>
    </source>
</evidence>
<evidence type="ECO:0008006" key="4">
    <source>
        <dbReference type="Google" id="ProtNLM"/>
    </source>
</evidence>
<name>A0A016W8L7_9BILA</name>
<evidence type="ECO:0000313" key="2">
    <source>
        <dbReference type="EMBL" id="EYC35936.1"/>
    </source>
</evidence>
<evidence type="ECO:0000256" key="1">
    <source>
        <dbReference type="SAM" id="SignalP"/>
    </source>
</evidence>
<reference evidence="3" key="1">
    <citation type="journal article" date="2015" name="Nat. Genet.">
        <title>The genome and transcriptome of the zoonotic hookworm Ancylostoma ceylanicum identify infection-specific gene families.</title>
        <authorList>
            <person name="Schwarz E.M."/>
            <person name="Hu Y."/>
            <person name="Antoshechkin I."/>
            <person name="Miller M.M."/>
            <person name="Sternberg P.W."/>
            <person name="Aroian R.V."/>
        </authorList>
    </citation>
    <scope>NUCLEOTIDE SEQUENCE</scope>
    <source>
        <strain evidence="3">HY135</strain>
    </source>
</reference>
<organism evidence="2 3">
    <name type="scientific">Ancylostoma ceylanicum</name>
    <dbReference type="NCBI Taxonomy" id="53326"/>
    <lineage>
        <taxon>Eukaryota</taxon>
        <taxon>Metazoa</taxon>
        <taxon>Ecdysozoa</taxon>
        <taxon>Nematoda</taxon>
        <taxon>Chromadorea</taxon>
        <taxon>Rhabditida</taxon>
        <taxon>Rhabditina</taxon>
        <taxon>Rhabditomorpha</taxon>
        <taxon>Strongyloidea</taxon>
        <taxon>Ancylostomatidae</taxon>
        <taxon>Ancylostomatinae</taxon>
        <taxon>Ancylostoma</taxon>
    </lineage>
</organism>
<keyword evidence="3" id="KW-1185">Reference proteome</keyword>
<sequence>MHIQLRQLAWILCLQLVPLALSESDTFDRFCKMPGLNGKGKLEGKKECTVEYPKGTTDKKKAEAFCRKRLPYRATMFKEGKPTTCVYRKEYTCKANEEELFDKCLLVKEQPGPFSLTACPDGYSLHVLKDRVNDYKWVTVIFRKHRTLWVGNTGSNARILKPQPQPKGRKPGKISGTTKGYGPIFIVVSQWNRDGTKRGSAYYGDPKDQRPYLCSRPAKAL</sequence>
<protein>
    <recommendedName>
        <fullName evidence="4">C-type lectin domain-containing protein</fullName>
    </recommendedName>
</protein>
<keyword evidence="1" id="KW-0732">Signal</keyword>
<proteinExistence type="predicted"/>
<dbReference type="AlphaFoldDB" id="A0A016W8L7"/>
<gene>
    <name evidence="2" type="primary">Acey_s0955.g3200</name>
    <name evidence="2" type="ORF">Y032_0955g3200</name>
</gene>
<dbReference type="EMBL" id="JARK01000555">
    <property type="protein sequence ID" value="EYC35936.1"/>
    <property type="molecule type" value="Genomic_DNA"/>
</dbReference>
<feature type="signal peptide" evidence="1">
    <location>
        <begin position="1"/>
        <end position="22"/>
    </location>
</feature>
<feature type="chain" id="PRO_5001490364" description="C-type lectin domain-containing protein" evidence="1">
    <location>
        <begin position="23"/>
        <end position="221"/>
    </location>
</feature>
<dbReference type="OrthoDB" id="5872865at2759"/>
<comment type="caution">
    <text evidence="2">The sequence shown here is derived from an EMBL/GenBank/DDBJ whole genome shotgun (WGS) entry which is preliminary data.</text>
</comment>